<dbReference type="GO" id="GO:0008171">
    <property type="term" value="F:O-methyltransferase activity"/>
    <property type="evidence" value="ECO:0007669"/>
    <property type="project" value="InterPro"/>
</dbReference>
<evidence type="ECO:0000259" key="6">
    <source>
        <dbReference type="Pfam" id="PF00891"/>
    </source>
</evidence>
<dbReference type="GO" id="GO:0046983">
    <property type="term" value="F:protein dimerization activity"/>
    <property type="evidence" value="ECO:0007669"/>
    <property type="project" value="InterPro"/>
</dbReference>
<name>A0AAV3B7U3_PYXAD</name>
<feature type="domain" description="O-methyltransferase dimerisation" evidence="7">
    <location>
        <begin position="14"/>
        <end position="95"/>
    </location>
</feature>
<evidence type="ECO:0000256" key="2">
    <source>
        <dbReference type="ARBA" id="ARBA00022603"/>
    </source>
</evidence>
<accession>A0AAV3B7U3</accession>
<dbReference type="InterPro" id="IPR001077">
    <property type="entry name" value="COMT_C"/>
</dbReference>
<dbReference type="InterPro" id="IPR016461">
    <property type="entry name" value="COMT-like"/>
</dbReference>
<keyword evidence="2" id="KW-0489">Methyltransferase</keyword>
<dbReference type="InterPro" id="IPR012967">
    <property type="entry name" value="COMT_dimerisation"/>
</dbReference>
<proteinExistence type="predicted"/>
<protein>
    <recommendedName>
        <fullName evidence="10">Acetylserotonin O-methyltransferase</fullName>
    </recommendedName>
</protein>
<feature type="active site" description="Proton acceptor" evidence="5">
    <location>
        <position position="241"/>
    </location>
</feature>
<gene>
    <name evidence="8" type="ORF">GDO54_001709</name>
</gene>
<dbReference type="InterPro" id="IPR029063">
    <property type="entry name" value="SAM-dependent_MTases_sf"/>
</dbReference>
<comment type="caution">
    <text evidence="8">The sequence shown here is derived from an EMBL/GenBank/DDBJ whole genome shotgun (WGS) entry which is preliminary data.</text>
</comment>
<dbReference type="GO" id="GO:0032259">
    <property type="term" value="P:methylation"/>
    <property type="evidence" value="ECO:0007669"/>
    <property type="project" value="UniProtKB-KW"/>
</dbReference>
<evidence type="ECO:0000256" key="4">
    <source>
        <dbReference type="ARBA" id="ARBA00022691"/>
    </source>
</evidence>
<comment type="subunit">
    <text evidence="1">Homodimer.</text>
</comment>
<dbReference type="InterPro" id="IPR036390">
    <property type="entry name" value="WH_DNA-bd_sf"/>
</dbReference>
<evidence type="ECO:0000313" key="9">
    <source>
        <dbReference type="Proteomes" id="UP001181693"/>
    </source>
</evidence>
<dbReference type="FunFam" id="1.10.10.10:FF:000358">
    <property type="entry name" value="Acetylserotonin O-methyltransferase"/>
    <property type="match status" value="1"/>
</dbReference>
<dbReference type="EMBL" id="DYDO01000001">
    <property type="protein sequence ID" value="DBA34112.1"/>
    <property type="molecule type" value="Genomic_DNA"/>
</dbReference>
<evidence type="ECO:0008006" key="10">
    <source>
        <dbReference type="Google" id="ProtNLM"/>
    </source>
</evidence>
<dbReference type="Pfam" id="PF00891">
    <property type="entry name" value="Methyltransf_2"/>
    <property type="match status" value="1"/>
</dbReference>
<dbReference type="Proteomes" id="UP001181693">
    <property type="component" value="Unassembled WGS sequence"/>
</dbReference>
<dbReference type="PANTHER" id="PTHR11746">
    <property type="entry name" value="O-METHYLTRANSFERASE"/>
    <property type="match status" value="1"/>
</dbReference>
<evidence type="ECO:0000313" key="8">
    <source>
        <dbReference type="EMBL" id="DBA34112.1"/>
    </source>
</evidence>
<keyword evidence="9" id="KW-1185">Reference proteome</keyword>
<dbReference type="FunFam" id="3.40.50.150:FF:000146">
    <property type="entry name" value="Acetylserotonin O-methyltransferase"/>
    <property type="match status" value="1"/>
</dbReference>
<dbReference type="AlphaFoldDB" id="A0AAV3B7U3"/>
<dbReference type="SUPFAM" id="SSF53335">
    <property type="entry name" value="S-adenosyl-L-methionine-dependent methyltransferases"/>
    <property type="match status" value="1"/>
</dbReference>
<reference evidence="8" key="1">
    <citation type="thesis" date="2020" institute="ProQuest LLC" country="789 East Eisenhower Parkway, Ann Arbor, MI, USA">
        <title>Comparative Genomics and Chromosome Evolution.</title>
        <authorList>
            <person name="Mudd A.B."/>
        </authorList>
    </citation>
    <scope>NUCLEOTIDE SEQUENCE</scope>
    <source>
        <strain evidence="8">1538</strain>
        <tissue evidence="8">Blood</tissue>
    </source>
</reference>
<dbReference type="PIRSF" id="PIRSF005739">
    <property type="entry name" value="O-mtase"/>
    <property type="match status" value="1"/>
</dbReference>
<feature type="domain" description="O-methyltransferase C-terminal" evidence="6">
    <location>
        <begin position="117"/>
        <end position="313"/>
    </location>
</feature>
<evidence type="ECO:0000256" key="5">
    <source>
        <dbReference type="PIRSR" id="PIRSR005739-1"/>
    </source>
</evidence>
<dbReference type="CDD" id="cd02440">
    <property type="entry name" value="AdoMet_MTases"/>
    <property type="match status" value="1"/>
</dbReference>
<evidence type="ECO:0000256" key="3">
    <source>
        <dbReference type="ARBA" id="ARBA00022679"/>
    </source>
</evidence>
<dbReference type="PROSITE" id="PS51683">
    <property type="entry name" value="SAM_OMT_II"/>
    <property type="match status" value="1"/>
</dbReference>
<dbReference type="Pfam" id="PF08100">
    <property type="entry name" value="Dimerisation"/>
    <property type="match status" value="1"/>
</dbReference>
<evidence type="ECO:0000256" key="1">
    <source>
        <dbReference type="ARBA" id="ARBA00011738"/>
    </source>
</evidence>
<sequence length="331" mass="37304">MSSSDLDYPQQLLDYKDGFLVSKTMFTACELGIFDLLNDVGEPLSAAAIASHLCTNEDATDRLLSACVGLKLLKAAIKNTDVYYSNTDVSAKYLVKSSPKSLYHMMMYHSTTVYTCWQFLPHAVREGKCQYEKAFGISSKDIFEAVYRSEEEMVTFMHFMNSIWNICGKDVIEGFELSEFHTFLSSYHGSSVTIMDLPKVVQTAKKYFITDKNPGIAFIEGDFFNDAIPEADLFILARLIHDWAEDKCLQLLKKIYKSCKPGGAVLLIEVLLNEDRSGPLTSQLYSLNMLVQTEGKERMPSDYSKLLTDSGFRDIQVRATGKTYDAILGRK</sequence>
<dbReference type="InterPro" id="IPR036388">
    <property type="entry name" value="WH-like_DNA-bd_sf"/>
</dbReference>
<dbReference type="Gene3D" id="3.40.50.150">
    <property type="entry name" value="Vaccinia Virus protein VP39"/>
    <property type="match status" value="1"/>
</dbReference>
<dbReference type="SUPFAM" id="SSF46785">
    <property type="entry name" value="Winged helix' DNA-binding domain"/>
    <property type="match status" value="1"/>
</dbReference>
<keyword evidence="4" id="KW-0949">S-adenosyl-L-methionine</keyword>
<keyword evidence="3" id="KW-0808">Transferase</keyword>
<dbReference type="Gene3D" id="1.10.10.10">
    <property type="entry name" value="Winged helix-like DNA-binding domain superfamily/Winged helix DNA-binding domain"/>
    <property type="match status" value="1"/>
</dbReference>
<evidence type="ECO:0000259" key="7">
    <source>
        <dbReference type="Pfam" id="PF08100"/>
    </source>
</evidence>
<organism evidence="8 9">
    <name type="scientific">Pyxicephalus adspersus</name>
    <name type="common">African bullfrog</name>
    <dbReference type="NCBI Taxonomy" id="30357"/>
    <lineage>
        <taxon>Eukaryota</taxon>
        <taxon>Metazoa</taxon>
        <taxon>Chordata</taxon>
        <taxon>Craniata</taxon>
        <taxon>Vertebrata</taxon>
        <taxon>Euteleostomi</taxon>
        <taxon>Amphibia</taxon>
        <taxon>Batrachia</taxon>
        <taxon>Anura</taxon>
        <taxon>Neobatrachia</taxon>
        <taxon>Ranoidea</taxon>
        <taxon>Pyxicephalidae</taxon>
        <taxon>Pyxicephalinae</taxon>
        <taxon>Pyxicephalus</taxon>
    </lineage>
</organism>